<accession>A0ACC2UAN6</accession>
<dbReference type="Proteomes" id="UP001165960">
    <property type="component" value="Unassembled WGS sequence"/>
</dbReference>
<protein>
    <submittedName>
        <fullName evidence="1">3'-5'-exoribonuclease</fullName>
    </submittedName>
</protein>
<dbReference type="EMBL" id="QTSX02000898">
    <property type="protein sequence ID" value="KAJ9083962.1"/>
    <property type="molecule type" value="Genomic_DNA"/>
</dbReference>
<evidence type="ECO:0000313" key="2">
    <source>
        <dbReference type="Proteomes" id="UP001165960"/>
    </source>
</evidence>
<evidence type="ECO:0000313" key="1">
    <source>
        <dbReference type="EMBL" id="KAJ9083962.1"/>
    </source>
</evidence>
<keyword evidence="2" id="KW-1185">Reference proteome</keyword>
<sequence>MDRFRIHGPEISVAPFFPEDKKKEVFNATKYKRQDGRASDALRPVFIQANLIPQAKGSVYFEAGQTKLACSIYGPRQLKKQAFSAKATLICDFKFATFSCTKRKGWLKDNKEKEMSSMLEQALAPAIRLESYPKAAIEVFVTVIENGGAYSCLAAAITAASTALATAGIEMVDIVTACSVVYIKDSLLLDATEHEEEISSEGSTLLVALMPSLNLVTHIVQSNHIPSDVTLVQQGIQSCVDGCCQLHGVVTHVLKTALETPTDSTPALEKPLKLDITDDDKME</sequence>
<reference evidence="1" key="1">
    <citation type="submission" date="2022-04" db="EMBL/GenBank/DDBJ databases">
        <title>Genome of the entomopathogenic fungus Entomophthora muscae.</title>
        <authorList>
            <person name="Elya C."/>
            <person name="Lovett B.R."/>
            <person name="Lee E."/>
            <person name="Macias A.M."/>
            <person name="Hajek A.E."/>
            <person name="De Bivort B.L."/>
            <person name="Kasson M.T."/>
            <person name="De Fine Licht H.H."/>
            <person name="Stajich J.E."/>
        </authorList>
    </citation>
    <scope>NUCLEOTIDE SEQUENCE</scope>
    <source>
        <strain evidence="1">Berkeley</strain>
    </source>
</reference>
<proteinExistence type="predicted"/>
<comment type="caution">
    <text evidence="1">The sequence shown here is derived from an EMBL/GenBank/DDBJ whole genome shotgun (WGS) entry which is preliminary data.</text>
</comment>
<gene>
    <name evidence="1" type="primary">MTR3_2</name>
    <name evidence="1" type="ORF">DSO57_1029003</name>
</gene>
<organism evidence="1 2">
    <name type="scientific">Entomophthora muscae</name>
    <dbReference type="NCBI Taxonomy" id="34485"/>
    <lineage>
        <taxon>Eukaryota</taxon>
        <taxon>Fungi</taxon>
        <taxon>Fungi incertae sedis</taxon>
        <taxon>Zoopagomycota</taxon>
        <taxon>Entomophthoromycotina</taxon>
        <taxon>Entomophthoromycetes</taxon>
        <taxon>Entomophthorales</taxon>
        <taxon>Entomophthoraceae</taxon>
        <taxon>Entomophthora</taxon>
    </lineage>
</organism>
<name>A0ACC2UAN6_9FUNG</name>